<gene>
    <name evidence="1" type="ORF">NM688_g7306</name>
</gene>
<evidence type="ECO:0000313" key="2">
    <source>
        <dbReference type="Proteomes" id="UP001148662"/>
    </source>
</evidence>
<accession>A0ACC1S6W6</accession>
<sequence>MSLAPEGAANKRAALEKLRFKKQSKQDSISSEATSSSSTPPWPVPPQAYVPPLQSRDATLTSRFFPTTPSSGGKVLVPSSSPLSSESPSRNRSTLFEHDTNDHIPGLVHDNDPWRSFTSSSVDLLSQSSGFTTSTKTFDASSTRISSSSGHPILLKYNAPGQRRRPNVIVPLSSVSSDESLSEASRTHDGSSRPRITRGDRVGPTTPESSTVEKPAKDPLLTRFILTQPGKEPWVVECAWQQCGGDAREATRLLDDPSFRPVNPNLPRPVAVAKTVPHRLETGRVKEVDEATKAERQRVKEMGKKSMIYAGHNLKQHPTTTPPVSKAIADTSKSIVLSPTSPAVSKPRTRPLKRKVVDSDSEPDWGGSDDDSSRSQGSEDVNELKALEYFNSAVAEELQELTGCTLEQASKIVELRPFKSIDDLNERLNQGRKKAGPAGISPRMFEDCASIFAGYSIVDHILARCEKQGAKLRAEIASWTDSGAKVATREGSSSSRSPSEEAEDGALSLRSQSSLKAQRPDYFISKQPQTLSPTLQLKEYQMLGLNWLNLLHKERISCILADEMGEKFRSSVIQQHVNCTYAGLGKTVQVISFFAHLKEKGSAGPHLVVVPSSTLENWLREFKRFAPDIAVRAYYADKNNRSALRQELIETQRKHDEEGWEVLVTTYNLAQGDEKDRKFFRKMEWEACVFDEGHVLKNFQSQRYQALMKYPSEWRLLLTGTPLQNNLQELVSLMNFIMPEKFAHDMDSIRAVFKTKGDSKVTLLAQQRVSRAKKMMTPFVLRRRKDQVLQDLPKKTERIEWCEMTPMQKSIYSDALRRSRKTIYDVENASPEPEPLTNAKGKPAKKKSRANARTKDKLYVENSSNVLMDLRKAASHPMLFRRRFTDDVLTSITRVLLKEPDFRKRGALFELVKEDMEVMTDSELQAFCNTYKSTRKFLQSEDCYLQAGKVKVLLKLLKTYQDDNRRVLIFSQFTQILDILQRVLEREKIKFLVLTGSTPVDARQSLVDEFTEDDSILVFLLSTKAGGMGINLTAANVVIMFDQDFNPHNDKQAQDRAYRIGQKRDVEVVKLITKGSIEEDMLELGMTKLALDEAVAGDEENEERIEREIKTSLMNVVRKKLEENKHDDGDTDKMDVDES</sequence>
<dbReference type="EMBL" id="JANHOG010001678">
    <property type="protein sequence ID" value="KAJ3533274.1"/>
    <property type="molecule type" value="Genomic_DNA"/>
</dbReference>
<name>A0ACC1S6W6_9APHY</name>
<comment type="caution">
    <text evidence="1">The sequence shown here is derived from an EMBL/GenBank/DDBJ whole genome shotgun (WGS) entry which is preliminary data.</text>
</comment>
<evidence type="ECO:0000313" key="1">
    <source>
        <dbReference type="EMBL" id="KAJ3533274.1"/>
    </source>
</evidence>
<reference evidence="1" key="1">
    <citation type="submission" date="2022-07" db="EMBL/GenBank/DDBJ databases">
        <title>Genome Sequence of Phlebia brevispora.</title>
        <authorList>
            <person name="Buettner E."/>
        </authorList>
    </citation>
    <scope>NUCLEOTIDE SEQUENCE</scope>
    <source>
        <strain evidence="1">MPL23</strain>
    </source>
</reference>
<proteinExistence type="predicted"/>
<organism evidence="1 2">
    <name type="scientific">Phlebia brevispora</name>
    <dbReference type="NCBI Taxonomy" id="194682"/>
    <lineage>
        <taxon>Eukaryota</taxon>
        <taxon>Fungi</taxon>
        <taxon>Dikarya</taxon>
        <taxon>Basidiomycota</taxon>
        <taxon>Agaricomycotina</taxon>
        <taxon>Agaricomycetes</taxon>
        <taxon>Polyporales</taxon>
        <taxon>Meruliaceae</taxon>
        <taxon>Phlebia</taxon>
    </lineage>
</organism>
<protein>
    <submittedName>
        <fullName evidence="1">Uncharacterized protein</fullName>
    </submittedName>
</protein>
<dbReference type="Proteomes" id="UP001148662">
    <property type="component" value="Unassembled WGS sequence"/>
</dbReference>
<keyword evidence="2" id="KW-1185">Reference proteome</keyword>